<evidence type="ECO:0000313" key="2">
    <source>
        <dbReference type="Proteomes" id="UP000030764"/>
    </source>
</evidence>
<protein>
    <submittedName>
        <fullName evidence="1">Uncharacterized protein</fullName>
    </submittedName>
</protein>
<name>A0A085MI48_9BILA</name>
<accession>A0A085MI48</accession>
<sequence length="96" mass="11187">MQAYQTDQNSLFFTIMYSACSVSNFTYARQQDKYTYYAEREKAVERPDENAKQLCKRSRLLIATSRERGRLRGVRELSGTVNIQNSAEEVWAPNVH</sequence>
<organism evidence="1 2">
    <name type="scientific">Trichuris suis</name>
    <name type="common">pig whipworm</name>
    <dbReference type="NCBI Taxonomy" id="68888"/>
    <lineage>
        <taxon>Eukaryota</taxon>
        <taxon>Metazoa</taxon>
        <taxon>Ecdysozoa</taxon>
        <taxon>Nematoda</taxon>
        <taxon>Enoplea</taxon>
        <taxon>Dorylaimia</taxon>
        <taxon>Trichinellida</taxon>
        <taxon>Trichuridae</taxon>
        <taxon>Trichuris</taxon>
    </lineage>
</organism>
<keyword evidence="2" id="KW-1185">Reference proteome</keyword>
<dbReference type="AlphaFoldDB" id="A0A085MI48"/>
<dbReference type="Proteomes" id="UP000030764">
    <property type="component" value="Unassembled WGS sequence"/>
</dbReference>
<proteinExistence type="predicted"/>
<gene>
    <name evidence="1" type="ORF">M513_02151</name>
</gene>
<reference evidence="1 2" key="1">
    <citation type="journal article" date="2014" name="Nat. Genet.">
        <title>Genome and transcriptome of the porcine whipworm Trichuris suis.</title>
        <authorList>
            <person name="Jex A.R."/>
            <person name="Nejsum P."/>
            <person name="Schwarz E.M."/>
            <person name="Hu L."/>
            <person name="Young N.D."/>
            <person name="Hall R.S."/>
            <person name="Korhonen P.K."/>
            <person name="Liao S."/>
            <person name="Thamsborg S."/>
            <person name="Xia J."/>
            <person name="Xu P."/>
            <person name="Wang S."/>
            <person name="Scheerlinck J.P."/>
            <person name="Hofmann A."/>
            <person name="Sternberg P.W."/>
            <person name="Wang J."/>
            <person name="Gasser R.B."/>
        </authorList>
    </citation>
    <scope>NUCLEOTIDE SEQUENCE [LARGE SCALE GENOMIC DNA]</scope>
    <source>
        <strain evidence="1">DCEP-RM93M</strain>
    </source>
</reference>
<dbReference type="EMBL" id="KL363191">
    <property type="protein sequence ID" value="KFD56894.1"/>
    <property type="molecule type" value="Genomic_DNA"/>
</dbReference>
<evidence type="ECO:0000313" key="1">
    <source>
        <dbReference type="EMBL" id="KFD56894.1"/>
    </source>
</evidence>